<protein>
    <submittedName>
        <fullName evidence="2">Uncharacterized protein</fullName>
    </submittedName>
</protein>
<name>X0U055_9ZZZZ</name>
<keyword evidence="1" id="KW-1133">Transmembrane helix</keyword>
<feature type="non-terminal residue" evidence="2">
    <location>
        <position position="1"/>
    </location>
</feature>
<gene>
    <name evidence="2" type="ORF">S01H1_22020</name>
</gene>
<proteinExistence type="predicted"/>
<organism evidence="2">
    <name type="scientific">marine sediment metagenome</name>
    <dbReference type="NCBI Taxonomy" id="412755"/>
    <lineage>
        <taxon>unclassified sequences</taxon>
        <taxon>metagenomes</taxon>
        <taxon>ecological metagenomes</taxon>
    </lineage>
</organism>
<evidence type="ECO:0000256" key="1">
    <source>
        <dbReference type="SAM" id="Phobius"/>
    </source>
</evidence>
<comment type="caution">
    <text evidence="2">The sequence shown here is derived from an EMBL/GenBank/DDBJ whole genome shotgun (WGS) entry which is preliminary data.</text>
</comment>
<evidence type="ECO:0000313" key="2">
    <source>
        <dbReference type="EMBL" id="GAF98879.1"/>
    </source>
</evidence>
<accession>X0U055</accession>
<dbReference type="AlphaFoldDB" id="X0U055"/>
<keyword evidence="1" id="KW-0812">Transmembrane</keyword>
<keyword evidence="1" id="KW-0472">Membrane</keyword>
<sequence>YEVVEAGILPTGYGLGVLPAYVPLIGGVLVRVWTSAVKRIEARQNLFGFATVVAARRPEA</sequence>
<feature type="transmembrane region" description="Helical" evidence="1">
    <location>
        <begin position="12"/>
        <end position="33"/>
    </location>
</feature>
<reference evidence="2" key="1">
    <citation type="journal article" date="2014" name="Front. Microbiol.">
        <title>High frequency of phylogenetically diverse reductive dehalogenase-homologous genes in deep subseafloor sedimentary metagenomes.</title>
        <authorList>
            <person name="Kawai M."/>
            <person name="Futagami T."/>
            <person name="Toyoda A."/>
            <person name="Takaki Y."/>
            <person name="Nishi S."/>
            <person name="Hori S."/>
            <person name="Arai W."/>
            <person name="Tsubouchi T."/>
            <person name="Morono Y."/>
            <person name="Uchiyama I."/>
            <person name="Ito T."/>
            <person name="Fujiyama A."/>
            <person name="Inagaki F."/>
            <person name="Takami H."/>
        </authorList>
    </citation>
    <scope>NUCLEOTIDE SEQUENCE</scope>
    <source>
        <strain evidence="2">Expedition CK06-06</strain>
    </source>
</reference>
<dbReference type="EMBL" id="BARS01012332">
    <property type="protein sequence ID" value="GAF98879.1"/>
    <property type="molecule type" value="Genomic_DNA"/>
</dbReference>